<keyword evidence="12 13" id="KW-0472">Membrane</keyword>
<dbReference type="Pfam" id="PF03083">
    <property type="entry name" value="MtN3_slv"/>
    <property type="match status" value="2"/>
</dbReference>
<evidence type="ECO:0000256" key="12">
    <source>
        <dbReference type="ARBA" id="ARBA00023136"/>
    </source>
</evidence>
<keyword evidence="16" id="KW-1185">Reference proteome</keyword>
<keyword evidence="9" id="KW-0677">Repeat</keyword>
<dbReference type="Proteomes" id="UP000332933">
    <property type="component" value="Unassembled WGS sequence"/>
</dbReference>
<dbReference type="GO" id="GO:0000139">
    <property type="term" value="C:Golgi membrane"/>
    <property type="evidence" value="ECO:0007669"/>
    <property type="project" value="UniProtKB-SubCell"/>
</dbReference>
<dbReference type="InterPro" id="IPR004316">
    <property type="entry name" value="SWEET_rpt"/>
</dbReference>
<protein>
    <recommendedName>
        <fullName evidence="4">Sugar transporter SWEET1</fullName>
    </recommendedName>
</protein>
<sequence length="249" mass="26492">MDVLAVNVPAAAPTPRTILSLFPQVDWSAHVHLALVVSQTSVPYAAVASSVLFAFAPLADIRRIRDARNTLSLPFLPFFFYLLQSVMFLLYACATANTLLMLTTTLGTVMGASYVRVYYAFTDHKASARRWLSAGGLVAAILVGVVATCNPAVAALYIGVPGNAVMIMTAVSPLAKVRHIVATRDASSLPVGMSVMNAVAGGIWTLYGMLLDDMLVIFPNAVSTVVGLVQVALILRYAPAGKDKRDHVV</sequence>
<evidence type="ECO:0000256" key="8">
    <source>
        <dbReference type="ARBA" id="ARBA00022692"/>
    </source>
</evidence>
<feature type="transmembrane region" description="Helical" evidence="13">
    <location>
        <begin position="131"/>
        <end position="148"/>
    </location>
</feature>
<reference evidence="14" key="2">
    <citation type="submission" date="2019-06" db="EMBL/GenBank/DDBJ databases">
        <title>Genomics analysis of Aphanomyces spp. identifies a new class of oomycete effector associated with host adaptation.</title>
        <authorList>
            <person name="Gaulin E."/>
        </authorList>
    </citation>
    <scope>NUCLEOTIDE SEQUENCE</scope>
    <source>
        <strain evidence="14">CBS 578.67</strain>
    </source>
</reference>
<feature type="transmembrane region" description="Helical" evidence="13">
    <location>
        <begin position="187"/>
        <end position="210"/>
    </location>
</feature>
<reference evidence="15 16" key="1">
    <citation type="submission" date="2019-03" db="EMBL/GenBank/DDBJ databases">
        <authorList>
            <person name="Gaulin E."/>
            <person name="Dumas B."/>
        </authorList>
    </citation>
    <scope>NUCLEOTIDE SEQUENCE [LARGE SCALE GENOMIC DNA]</scope>
    <source>
        <strain evidence="15">CBS 568.67</strain>
    </source>
</reference>
<evidence type="ECO:0000256" key="10">
    <source>
        <dbReference type="ARBA" id="ARBA00022989"/>
    </source>
</evidence>
<evidence type="ECO:0000256" key="9">
    <source>
        <dbReference type="ARBA" id="ARBA00022737"/>
    </source>
</evidence>
<organism evidence="15 16">
    <name type="scientific">Aphanomyces stellatus</name>
    <dbReference type="NCBI Taxonomy" id="120398"/>
    <lineage>
        <taxon>Eukaryota</taxon>
        <taxon>Sar</taxon>
        <taxon>Stramenopiles</taxon>
        <taxon>Oomycota</taxon>
        <taxon>Saprolegniomycetes</taxon>
        <taxon>Saprolegniales</taxon>
        <taxon>Verrucalvaceae</taxon>
        <taxon>Aphanomyces</taxon>
    </lineage>
</organism>
<keyword evidence="10 13" id="KW-1133">Transmembrane helix</keyword>
<feature type="transmembrane region" description="Helical" evidence="13">
    <location>
        <begin position="154"/>
        <end position="175"/>
    </location>
</feature>
<evidence type="ECO:0000256" key="2">
    <source>
        <dbReference type="ARBA" id="ARBA00004653"/>
    </source>
</evidence>
<evidence type="ECO:0000256" key="5">
    <source>
        <dbReference type="ARBA" id="ARBA00022448"/>
    </source>
</evidence>
<dbReference type="GO" id="GO:0005886">
    <property type="term" value="C:plasma membrane"/>
    <property type="evidence" value="ECO:0007669"/>
    <property type="project" value="UniProtKB-SubCell"/>
</dbReference>
<keyword evidence="7" id="KW-0762">Sugar transport</keyword>
<keyword evidence="6" id="KW-1003">Cell membrane</keyword>
<dbReference type="AlphaFoldDB" id="A0A485LTT0"/>
<dbReference type="GO" id="GO:0051119">
    <property type="term" value="F:sugar transmembrane transporter activity"/>
    <property type="evidence" value="ECO:0007669"/>
    <property type="project" value="InterPro"/>
</dbReference>
<keyword evidence="8 13" id="KW-0812">Transmembrane</keyword>
<dbReference type="EMBL" id="VJMH01007338">
    <property type="protein sequence ID" value="KAF0683983.1"/>
    <property type="molecule type" value="Genomic_DNA"/>
</dbReference>
<proteinExistence type="inferred from homology"/>
<evidence type="ECO:0000256" key="6">
    <source>
        <dbReference type="ARBA" id="ARBA00022475"/>
    </source>
</evidence>
<name>A0A485LTT0_9STRA</name>
<dbReference type="OrthoDB" id="409725at2759"/>
<evidence type="ECO:0000313" key="14">
    <source>
        <dbReference type="EMBL" id="KAF0683983.1"/>
    </source>
</evidence>
<feature type="transmembrane region" description="Helical" evidence="13">
    <location>
        <begin position="71"/>
        <end position="92"/>
    </location>
</feature>
<evidence type="ECO:0000313" key="15">
    <source>
        <dbReference type="EMBL" id="VFU00707.1"/>
    </source>
</evidence>
<dbReference type="InterPro" id="IPR047664">
    <property type="entry name" value="SWEET"/>
</dbReference>
<dbReference type="PANTHER" id="PTHR10791">
    <property type="entry name" value="RAG1-ACTIVATING PROTEIN 1"/>
    <property type="match status" value="1"/>
</dbReference>
<evidence type="ECO:0000256" key="11">
    <source>
        <dbReference type="ARBA" id="ARBA00023034"/>
    </source>
</evidence>
<feature type="transmembrane region" description="Helical" evidence="13">
    <location>
        <begin position="41"/>
        <end position="59"/>
    </location>
</feature>
<evidence type="ECO:0000256" key="4">
    <source>
        <dbReference type="ARBA" id="ARBA00021741"/>
    </source>
</evidence>
<dbReference type="PANTHER" id="PTHR10791:SF30">
    <property type="entry name" value="SUGAR TRANSPORTER SWEET1"/>
    <property type="match status" value="1"/>
</dbReference>
<keyword evidence="11" id="KW-0333">Golgi apparatus</keyword>
<evidence type="ECO:0000256" key="13">
    <source>
        <dbReference type="SAM" id="Phobius"/>
    </source>
</evidence>
<feature type="transmembrane region" description="Helical" evidence="13">
    <location>
        <begin position="98"/>
        <end position="119"/>
    </location>
</feature>
<evidence type="ECO:0000256" key="3">
    <source>
        <dbReference type="ARBA" id="ARBA00007809"/>
    </source>
</evidence>
<dbReference type="Gene3D" id="1.20.1280.290">
    <property type="match status" value="2"/>
</dbReference>
<dbReference type="EMBL" id="CAADRA010007364">
    <property type="protein sequence ID" value="VFU00707.1"/>
    <property type="molecule type" value="Genomic_DNA"/>
</dbReference>
<dbReference type="FunFam" id="1.20.1280.290:FF:000004">
    <property type="entry name" value="Sugar transporter SWEET"/>
    <property type="match status" value="1"/>
</dbReference>
<evidence type="ECO:0000256" key="1">
    <source>
        <dbReference type="ARBA" id="ARBA00004651"/>
    </source>
</evidence>
<accession>A0A485LTT0</accession>
<comment type="similarity">
    <text evidence="3">Belongs to the SWEET sugar transporter family.</text>
</comment>
<feature type="transmembrane region" description="Helical" evidence="13">
    <location>
        <begin position="216"/>
        <end position="235"/>
    </location>
</feature>
<comment type="subcellular location">
    <subcellularLocation>
        <location evidence="1">Cell membrane</location>
        <topology evidence="1">Multi-pass membrane protein</topology>
    </subcellularLocation>
    <subcellularLocation>
        <location evidence="2">Golgi apparatus membrane</location>
        <topology evidence="2">Multi-pass membrane protein</topology>
    </subcellularLocation>
</comment>
<evidence type="ECO:0000313" key="16">
    <source>
        <dbReference type="Proteomes" id="UP000332933"/>
    </source>
</evidence>
<gene>
    <name evidence="15" type="primary">Aste57867_24064</name>
    <name evidence="14" type="ORF">As57867_023991</name>
    <name evidence="15" type="ORF">ASTE57867_24064</name>
</gene>
<keyword evidence="5" id="KW-0813">Transport</keyword>
<evidence type="ECO:0000256" key="7">
    <source>
        <dbReference type="ARBA" id="ARBA00022597"/>
    </source>
</evidence>